<evidence type="ECO:0000259" key="1">
    <source>
        <dbReference type="PROSITE" id="PS50943"/>
    </source>
</evidence>
<dbReference type="AlphaFoldDB" id="A0A7X5U752"/>
<dbReference type="SMART" id="SM00530">
    <property type="entry name" value="HTH_XRE"/>
    <property type="match status" value="1"/>
</dbReference>
<proteinExistence type="predicted"/>
<name>A0A7X5U752_9GAMM</name>
<gene>
    <name evidence="2" type="ORF">HBF25_01930</name>
</gene>
<dbReference type="EMBL" id="JAARLZ010000001">
    <property type="protein sequence ID" value="NII05143.1"/>
    <property type="molecule type" value="Genomic_DNA"/>
</dbReference>
<dbReference type="InterPro" id="IPR010982">
    <property type="entry name" value="Lambda_DNA-bd_dom_sf"/>
</dbReference>
<dbReference type="CDD" id="cd00093">
    <property type="entry name" value="HTH_XRE"/>
    <property type="match status" value="1"/>
</dbReference>
<dbReference type="InterPro" id="IPR001387">
    <property type="entry name" value="Cro/C1-type_HTH"/>
</dbReference>
<dbReference type="SUPFAM" id="SSF47413">
    <property type="entry name" value="lambda repressor-like DNA-binding domains"/>
    <property type="match status" value="1"/>
</dbReference>
<protein>
    <submittedName>
        <fullName evidence="2">Helix-turn-helix domain-containing protein</fullName>
    </submittedName>
</protein>
<organism evidence="2 3">
    <name type="scientific">Luteibacter anthropi</name>
    <dbReference type="NCBI Taxonomy" id="564369"/>
    <lineage>
        <taxon>Bacteria</taxon>
        <taxon>Pseudomonadati</taxon>
        <taxon>Pseudomonadota</taxon>
        <taxon>Gammaproteobacteria</taxon>
        <taxon>Lysobacterales</taxon>
        <taxon>Rhodanobacteraceae</taxon>
        <taxon>Luteibacter</taxon>
    </lineage>
</organism>
<dbReference type="Pfam" id="PF01381">
    <property type="entry name" value="HTH_3"/>
    <property type="match status" value="1"/>
</dbReference>
<accession>A0A7X5U752</accession>
<dbReference type="RefSeq" id="WP_166946030.1">
    <property type="nucleotide sequence ID" value="NZ_CP077072.1"/>
</dbReference>
<dbReference type="Proteomes" id="UP000490980">
    <property type="component" value="Unassembled WGS sequence"/>
</dbReference>
<dbReference type="Gene3D" id="1.10.260.40">
    <property type="entry name" value="lambda repressor-like DNA-binding domains"/>
    <property type="match status" value="1"/>
</dbReference>
<evidence type="ECO:0000313" key="2">
    <source>
        <dbReference type="EMBL" id="NII05143.1"/>
    </source>
</evidence>
<feature type="domain" description="HTH cro/C1-type" evidence="1">
    <location>
        <begin position="15"/>
        <end position="71"/>
    </location>
</feature>
<sequence length="82" mass="9183">MPDLARSTKQIGAVIRRHRKRLGLNQNELGERTGLRQATISQIENGKPGSQIDTILAILAALDLEFQIGDRRHGIDIRELID</sequence>
<evidence type="ECO:0000313" key="3">
    <source>
        <dbReference type="Proteomes" id="UP000490980"/>
    </source>
</evidence>
<keyword evidence="3" id="KW-1185">Reference proteome</keyword>
<dbReference type="PROSITE" id="PS50943">
    <property type="entry name" value="HTH_CROC1"/>
    <property type="match status" value="1"/>
</dbReference>
<comment type="caution">
    <text evidence="2">The sequence shown here is derived from an EMBL/GenBank/DDBJ whole genome shotgun (WGS) entry which is preliminary data.</text>
</comment>
<dbReference type="GO" id="GO:0003677">
    <property type="term" value="F:DNA binding"/>
    <property type="evidence" value="ECO:0007669"/>
    <property type="project" value="InterPro"/>
</dbReference>
<reference evidence="2 3" key="1">
    <citation type="submission" date="2020-03" db="EMBL/GenBank/DDBJ databases">
        <authorList>
            <person name="Lai Q."/>
        </authorList>
    </citation>
    <scope>NUCLEOTIDE SEQUENCE [LARGE SCALE GENOMIC DNA]</scope>
    <source>
        <strain evidence="2 3">CCUG 25036</strain>
    </source>
</reference>